<evidence type="ECO:0000256" key="6">
    <source>
        <dbReference type="SAM" id="Phobius"/>
    </source>
</evidence>
<keyword evidence="4 6" id="KW-1133">Transmembrane helix</keyword>
<feature type="transmembrane region" description="Helical" evidence="6">
    <location>
        <begin position="39"/>
        <end position="56"/>
    </location>
</feature>
<keyword evidence="5 6" id="KW-0472">Membrane</keyword>
<evidence type="ECO:0000256" key="2">
    <source>
        <dbReference type="ARBA" id="ARBA00009399"/>
    </source>
</evidence>
<proteinExistence type="inferred from homology"/>
<feature type="domain" description="GtrA/DPMS transmembrane" evidence="7">
    <location>
        <begin position="7"/>
        <end position="121"/>
    </location>
</feature>
<sequence length="132" mass="15050">MKRLMLKYGVVGLLGTLIHFAALFVLVEAFHLNPVVGSTLGFLLVLIISYVLNKWWTFQDAPSGWKPFVKYVVVSLTGLLLNSGIMYTVVDWLHWNYLLGQCMVVLAVPLSNFIFNYYWTFRQETVSPNSKG</sequence>
<dbReference type="PANTHER" id="PTHR38459">
    <property type="entry name" value="PROPHAGE BACTOPRENOL-LINKED GLUCOSE TRANSLOCASE HOMOLOG"/>
    <property type="match status" value="1"/>
</dbReference>
<reference evidence="8 9" key="1">
    <citation type="submission" date="2022-09" db="EMBL/GenBank/DDBJ databases">
        <authorList>
            <person name="Han X.L."/>
            <person name="Wang Q."/>
            <person name="Lu T."/>
        </authorList>
    </citation>
    <scope>NUCLEOTIDE SEQUENCE [LARGE SCALE GENOMIC DNA]</scope>
    <source>
        <strain evidence="8 9">WQ 127069</strain>
    </source>
</reference>
<evidence type="ECO:0000313" key="9">
    <source>
        <dbReference type="Proteomes" id="UP001652445"/>
    </source>
</evidence>
<organism evidence="8 9">
    <name type="scientific">Paenibacillus baimaensis</name>
    <dbReference type="NCBI Taxonomy" id="2982185"/>
    <lineage>
        <taxon>Bacteria</taxon>
        <taxon>Bacillati</taxon>
        <taxon>Bacillota</taxon>
        <taxon>Bacilli</taxon>
        <taxon>Bacillales</taxon>
        <taxon>Paenibacillaceae</taxon>
        <taxon>Paenibacillus</taxon>
    </lineage>
</organism>
<feature type="transmembrane region" description="Helical" evidence="6">
    <location>
        <begin position="95"/>
        <end position="119"/>
    </location>
</feature>
<dbReference type="Pfam" id="PF04138">
    <property type="entry name" value="GtrA_DPMS_TM"/>
    <property type="match status" value="1"/>
</dbReference>
<evidence type="ECO:0000256" key="5">
    <source>
        <dbReference type="ARBA" id="ARBA00023136"/>
    </source>
</evidence>
<dbReference type="PANTHER" id="PTHR38459:SF1">
    <property type="entry name" value="PROPHAGE BACTOPRENOL-LINKED GLUCOSE TRANSLOCASE HOMOLOG"/>
    <property type="match status" value="1"/>
</dbReference>
<gene>
    <name evidence="8" type="ORF">OB236_36270</name>
</gene>
<evidence type="ECO:0000256" key="3">
    <source>
        <dbReference type="ARBA" id="ARBA00022692"/>
    </source>
</evidence>
<keyword evidence="9" id="KW-1185">Reference proteome</keyword>
<evidence type="ECO:0000259" key="7">
    <source>
        <dbReference type="Pfam" id="PF04138"/>
    </source>
</evidence>
<evidence type="ECO:0000256" key="1">
    <source>
        <dbReference type="ARBA" id="ARBA00004141"/>
    </source>
</evidence>
<comment type="caution">
    <text evidence="8">The sequence shown here is derived from an EMBL/GenBank/DDBJ whole genome shotgun (WGS) entry which is preliminary data.</text>
</comment>
<dbReference type="InterPro" id="IPR007267">
    <property type="entry name" value="GtrA_DPMS_TM"/>
</dbReference>
<evidence type="ECO:0000256" key="4">
    <source>
        <dbReference type="ARBA" id="ARBA00022989"/>
    </source>
</evidence>
<comment type="subcellular location">
    <subcellularLocation>
        <location evidence="1">Membrane</location>
        <topology evidence="1">Multi-pass membrane protein</topology>
    </subcellularLocation>
</comment>
<name>A0ABT2USK0_9BACL</name>
<protein>
    <submittedName>
        <fullName evidence="8">GtrA family protein</fullName>
    </submittedName>
</protein>
<accession>A0ABT2USK0</accession>
<keyword evidence="3 6" id="KW-0812">Transmembrane</keyword>
<dbReference type="Proteomes" id="UP001652445">
    <property type="component" value="Unassembled WGS sequence"/>
</dbReference>
<dbReference type="EMBL" id="JAOQIO010000123">
    <property type="protein sequence ID" value="MCU6797595.1"/>
    <property type="molecule type" value="Genomic_DNA"/>
</dbReference>
<feature type="transmembrane region" description="Helical" evidence="6">
    <location>
        <begin position="68"/>
        <end position="89"/>
    </location>
</feature>
<evidence type="ECO:0000313" key="8">
    <source>
        <dbReference type="EMBL" id="MCU6797595.1"/>
    </source>
</evidence>
<comment type="similarity">
    <text evidence="2">Belongs to the GtrA family.</text>
</comment>
<dbReference type="InterPro" id="IPR051401">
    <property type="entry name" value="GtrA_CellWall_Glycosyl"/>
</dbReference>
<dbReference type="RefSeq" id="WP_262688358.1">
    <property type="nucleotide sequence ID" value="NZ_JAOQIO010000123.1"/>
</dbReference>